<reference evidence="1 2" key="1">
    <citation type="submission" date="2016-10" db="EMBL/GenBank/DDBJ databases">
        <authorList>
            <person name="Varghese N."/>
            <person name="Submissions S."/>
        </authorList>
    </citation>
    <scope>NUCLEOTIDE SEQUENCE [LARGE SCALE GENOMIC DNA]</scope>
    <source>
        <strain evidence="1 2">DSM 18327</strain>
    </source>
</reference>
<dbReference type="RefSeq" id="WP_139213658.1">
    <property type="nucleotide sequence ID" value="NZ_FNRV01000001.1"/>
</dbReference>
<dbReference type="Proteomes" id="UP000199665">
    <property type="component" value="Unassembled WGS sequence"/>
</dbReference>
<gene>
    <name evidence="1" type="ORF">SAMN05216205_5737</name>
</gene>
<protein>
    <recommendedName>
        <fullName evidence="3">TniQ protein</fullName>
    </recommendedName>
</protein>
<keyword evidence="2" id="KW-1185">Reference proteome</keyword>
<name>A0ABY0YJ31_9PSED</name>
<accession>A0ABY0YJ31</accession>
<proteinExistence type="predicted"/>
<comment type="caution">
    <text evidence="1">The sequence shown here is derived from an EMBL/GenBank/DDBJ whole genome shotgun (WGS) entry which is preliminary data.</text>
</comment>
<sequence>MISYLAFLPLPLENESPTSAIQRTARANGFPTCYKLFEYLRKATAQLIRANVILANSPAARAIYLCAPHAADRLTTNFYPPSHPFLKLTNAMIHGIEVEKINLRFNATAFCSECFKEGWERYPKDITLFAACPFHDKQYLIDCPECGKTLNWRQMLEGRCACKHSLNSPDAAAQDRRDAHFLLALFRDGKPATFHSIQNTLKSLKKNTYTSNPTTKTHLTRLAIAINRDDLEDIIQSIHCCLPCRSYEDINIITAILQPCMNILTLSKTRQRLAATPSQQSSSLAEFRISLRTLLTHLGINYQAWYKIKHRFAFLKLKEYRHMPTTGRIDSVQKVLNCALHSSFNTLPTQKDKSVVNRDKQLISIKDFAALTGLPIKSIPILARKTKIFGAIHKSKYSCQVIGKFWAQSFDEKYVCAQQIARELKVKLYKVTHAIEAINIRIPECNFSGAPSIILRTDHAQLIEQLLRPPPLAASSDLRKKFSANLPFVEPSKNIDLLSGEQCANFLSIERRDIHNLIRLGIMPCHVKGRHGKYLVAKQDALQFSNSTFRPRELSSLLHIAQTRVALVLVANGVSPIAGPLAKNGLTHFFRKSDITPKLINKLAKMKTPKKTNTKNIRPLRKDHSSLDHPITALCRKYKISSETFYNRFLKAGLIEHQTHYGERYISEKAHHKIEHLCRDYVTCPEADEMLSTSQGYTRSLLNSGRLTSTTNPLAPTSRIKLILRSDIDAYKHMKYPAPTKSDKYLA</sequence>
<organism evidence="1 2">
    <name type="scientific">Pseudomonas mohnii</name>
    <dbReference type="NCBI Taxonomy" id="395600"/>
    <lineage>
        <taxon>Bacteria</taxon>
        <taxon>Pseudomonadati</taxon>
        <taxon>Pseudomonadota</taxon>
        <taxon>Gammaproteobacteria</taxon>
        <taxon>Pseudomonadales</taxon>
        <taxon>Pseudomonadaceae</taxon>
        <taxon>Pseudomonas</taxon>
    </lineage>
</organism>
<evidence type="ECO:0008006" key="3">
    <source>
        <dbReference type="Google" id="ProtNLM"/>
    </source>
</evidence>
<evidence type="ECO:0000313" key="1">
    <source>
        <dbReference type="EMBL" id="SED62157.1"/>
    </source>
</evidence>
<dbReference type="EMBL" id="FNRV01000001">
    <property type="protein sequence ID" value="SED62157.1"/>
    <property type="molecule type" value="Genomic_DNA"/>
</dbReference>
<evidence type="ECO:0000313" key="2">
    <source>
        <dbReference type="Proteomes" id="UP000199665"/>
    </source>
</evidence>